<keyword evidence="3" id="KW-1185">Reference proteome</keyword>
<feature type="region of interest" description="Disordered" evidence="1">
    <location>
        <begin position="1"/>
        <end position="30"/>
    </location>
</feature>
<dbReference type="AlphaFoldDB" id="A0A183Q5V9"/>
<dbReference type="Proteomes" id="UP000269396">
    <property type="component" value="Unassembled WGS sequence"/>
</dbReference>
<reference evidence="2 3" key="1">
    <citation type="submission" date="2018-11" db="EMBL/GenBank/DDBJ databases">
        <authorList>
            <consortium name="Pathogen Informatics"/>
        </authorList>
    </citation>
    <scope>NUCLEOTIDE SEQUENCE [LARGE SCALE GENOMIC DNA]</scope>
    <source>
        <strain>Denwood</strain>
        <strain evidence="3">Zambia</strain>
    </source>
</reference>
<dbReference type="STRING" id="31246.A0A183Q5V9"/>
<accession>A0A183Q5V9</accession>
<feature type="region of interest" description="Disordered" evidence="1">
    <location>
        <begin position="93"/>
        <end position="119"/>
    </location>
</feature>
<sequence length="119" mass="12865">MKSRKVRCLRQTTELSVSSDSEEDRLEDSTAPVVADSTVVVEAIRELQKLRKRPAGVSLSALATGKEVPDLNLTIANDPFRLKTGGLVDLNSISSAKQSEEDDDDQVHRGGSSQTKGIN</sequence>
<evidence type="ECO:0000256" key="1">
    <source>
        <dbReference type="SAM" id="MobiDB-lite"/>
    </source>
</evidence>
<proteinExistence type="predicted"/>
<gene>
    <name evidence="2" type="ORF">SMTD_LOCUS21995</name>
</gene>
<protein>
    <submittedName>
        <fullName evidence="2">Uncharacterized protein</fullName>
    </submittedName>
</protein>
<dbReference type="EMBL" id="UZAL01049340">
    <property type="protein sequence ID" value="VDP86194.1"/>
    <property type="molecule type" value="Genomic_DNA"/>
</dbReference>
<name>A0A183Q5V9_9TREM</name>
<evidence type="ECO:0000313" key="3">
    <source>
        <dbReference type="Proteomes" id="UP000269396"/>
    </source>
</evidence>
<evidence type="ECO:0000313" key="2">
    <source>
        <dbReference type="EMBL" id="VDP86194.1"/>
    </source>
</evidence>
<organism evidence="2 3">
    <name type="scientific">Schistosoma mattheei</name>
    <dbReference type="NCBI Taxonomy" id="31246"/>
    <lineage>
        <taxon>Eukaryota</taxon>
        <taxon>Metazoa</taxon>
        <taxon>Spiralia</taxon>
        <taxon>Lophotrochozoa</taxon>
        <taxon>Platyhelminthes</taxon>
        <taxon>Trematoda</taxon>
        <taxon>Digenea</taxon>
        <taxon>Strigeidida</taxon>
        <taxon>Schistosomatoidea</taxon>
        <taxon>Schistosomatidae</taxon>
        <taxon>Schistosoma</taxon>
    </lineage>
</organism>